<proteinExistence type="predicted"/>
<dbReference type="OrthoDB" id="2978701at2759"/>
<dbReference type="AlphaFoldDB" id="A0A8H6Z6U4"/>
<accession>A0A8H6Z6U4</accession>
<organism evidence="2 3">
    <name type="scientific">Mycena sanguinolenta</name>
    <dbReference type="NCBI Taxonomy" id="230812"/>
    <lineage>
        <taxon>Eukaryota</taxon>
        <taxon>Fungi</taxon>
        <taxon>Dikarya</taxon>
        <taxon>Basidiomycota</taxon>
        <taxon>Agaricomycotina</taxon>
        <taxon>Agaricomycetes</taxon>
        <taxon>Agaricomycetidae</taxon>
        <taxon>Agaricales</taxon>
        <taxon>Marasmiineae</taxon>
        <taxon>Mycenaceae</taxon>
        <taxon>Mycena</taxon>
    </lineage>
</organism>
<protein>
    <submittedName>
        <fullName evidence="2">Uncharacterized protein</fullName>
    </submittedName>
</protein>
<name>A0A8H6Z6U4_9AGAR</name>
<evidence type="ECO:0000256" key="1">
    <source>
        <dbReference type="SAM" id="MobiDB-lite"/>
    </source>
</evidence>
<feature type="region of interest" description="Disordered" evidence="1">
    <location>
        <begin position="134"/>
        <end position="154"/>
    </location>
</feature>
<reference evidence="2" key="1">
    <citation type="submission" date="2020-05" db="EMBL/GenBank/DDBJ databases">
        <title>Mycena genomes resolve the evolution of fungal bioluminescence.</title>
        <authorList>
            <person name="Tsai I.J."/>
        </authorList>
    </citation>
    <scope>NUCLEOTIDE SEQUENCE</scope>
    <source>
        <strain evidence="2">160909Yilan</strain>
    </source>
</reference>
<comment type="caution">
    <text evidence="2">The sequence shown here is derived from an EMBL/GenBank/DDBJ whole genome shotgun (WGS) entry which is preliminary data.</text>
</comment>
<dbReference type="Proteomes" id="UP000623467">
    <property type="component" value="Unassembled WGS sequence"/>
</dbReference>
<sequence length="383" mass="41943">MQASGITEAVGMFSRPDHHHQDGRAPFPATPMPTTNPLMSPDLLSSHLRHLEALFDSALATLTLIRDLEPTSASTCLPYTPHLLGVFSILSRHMSPYMTTTTVPILAPIPIDSPSTKKPDDVWLAEPAAATYAGSLAEPSPPSPPEPNSIKESVEQPAALVKKPSRVILRFDRCPDLPAGLQRRCNRIRLHAVISKALLQFFDESRITLLANLLAGVNWTRNGNLVLHATEMCPAAFLIAQNDIIWSAIRPLFQLPEDFACPTFDTDETWHSVVLHGVPRPLNNIHTYFALDEVKKWIAPAGGIRECTVLCRPEDLGKKDTLALRLSVSSKAEADHLVREGGCLYGVPCRITHYMRKVSRSTIPAPTALPHPAAPDVKSTLTS</sequence>
<evidence type="ECO:0000313" key="2">
    <source>
        <dbReference type="EMBL" id="KAF7370310.1"/>
    </source>
</evidence>
<dbReference type="EMBL" id="JACAZH010000004">
    <property type="protein sequence ID" value="KAF7370310.1"/>
    <property type="molecule type" value="Genomic_DNA"/>
</dbReference>
<keyword evidence="3" id="KW-1185">Reference proteome</keyword>
<evidence type="ECO:0000313" key="3">
    <source>
        <dbReference type="Proteomes" id="UP000623467"/>
    </source>
</evidence>
<gene>
    <name evidence="2" type="ORF">MSAN_00662300</name>
</gene>